<dbReference type="AlphaFoldDB" id="A0A545AVL9"/>
<reference evidence="1 2" key="1">
    <citation type="submission" date="2019-07" db="EMBL/GenBank/DDBJ databases">
        <title>Cryptosporangium phraense sp. nov., isolated from plant litter.</title>
        <authorList>
            <person name="Suriyachadkun C."/>
        </authorList>
    </citation>
    <scope>NUCLEOTIDE SEQUENCE [LARGE SCALE GENOMIC DNA]</scope>
    <source>
        <strain evidence="1 2">A-T 5661</strain>
    </source>
</reference>
<name>A0A545AVL9_9ACTN</name>
<accession>A0A545AVL9</accession>
<comment type="caution">
    <text evidence="1">The sequence shown here is derived from an EMBL/GenBank/DDBJ whole genome shotgun (WGS) entry which is preliminary data.</text>
</comment>
<dbReference type="Proteomes" id="UP000317982">
    <property type="component" value="Unassembled WGS sequence"/>
</dbReference>
<dbReference type="RefSeq" id="WP_142704252.1">
    <property type="nucleotide sequence ID" value="NZ_VIRS01000005.1"/>
</dbReference>
<protein>
    <submittedName>
        <fullName evidence="1">Uncharacterized protein</fullName>
    </submittedName>
</protein>
<sequence>MACSGPADAVERAVLRAPAQKPLRYGITENHLRIGGPESGLILTP</sequence>
<evidence type="ECO:0000313" key="2">
    <source>
        <dbReference type="Proteomes" id="UP000317982"/>
    </source>
</evidence>
<gene>
    <name evidence="1" type="ORF">FL583_09910</name>
</gene>
<evidence type="ECO:0000313" key="1">
    <source>
        <dbReference type="EMBL" id="TQS45387.1"/>
    </source>
</evidence>
<dbReference type="InParanoid" id="A0A545AVL9"/>
<organism evidence="1 2">
    <name type="scientific">Cryptosporangium phraense</name>
    <dbReference type="NCBI Taxonomy" id="2593070"/>
    <lineage>
        <taxon>Bacteria</taxon>
        <taxon>Bacillati</taxon>
        <taxon>Actinomycetota</taxon>
        <taxon>Actinomycetes</taxon>
        <taxon>Cryptosporangiales</taxon>
        <taxon>Cryptosporangiaceae</taxon>
        <taxon>Cryptosporangium</taxon>
    </lineage>
</organism>
<dbReference type="EMBL" id="VIRS01000005">
    <property type="protein sequence ID" value="TQS45387.1"/>
    <property type="molecule type" value="Genomic_DNA"/>
</dbReference>
<proteinExistence type="predicted"/>
<keyword evidence="2" id="KW-1185">Reference proteome</keyword>